<dbReference type="InterPro" id="IPR003769">
    <property type="entry name" value="ClpS_core"/>
</dbReference>
<evidence type="ECO:0000313" key="2">
    <source>
        <dbReference type="EMBL" id="SFV70965.1"/>
    </source>
</evidence>
<protein>
    <submittedName>
        <fullName evidence="2">ATP-dependent Clp protease adaptor protein ClpS</fullName>
    </submittedName>
</protein>
<dbReference type="Gene3D" id="3.30.1390.10">
    <property type="match status" value="1"/>
</dbReference>
<dbReference type="EMBL" id="FPHM01000185">
    <property type="protein sequence ID" value="SFV70965.1"/>
    <property type="molecule type" value="Genomic_DNA"/>
</dbReference>
<organism evidence="2">
    <name type="scientific">hydrothermal vent metagenome</name>
    <dbReference type="NCBI Taxonomy" id="652676"/>
    <lineage>
        <taxon>unclassified sequences</taxon>
        <taxon>metagenomes</taxon>
        <taxon>ecological metagenomes</taxon>
    </lineage>
</organism>
<dbReference type="HAMAP" id="MF_00302">
    <property type="entry name" value="ClpS"/>
    <property type="match status" value="1"/>
</dbReference>
<dbReference type="InterPro" id="IPR014719">
    <property type="entry name" value="Ribosomal_bL12_C/ClpS-like"/>
</dbReference>
<sequence length="98" mass="11194">MSRIEEELESELILAEPTKYKVLLHNDDYTTMDFVVDILVSVFHKNINQAEEIMIVIHKSGKAVCGIYTFEIAETKVYQVKELAKSNGFPLLATMEEV</sequence>
<accession>A0A1W1CZ17</accession>
<proteinExistence type="inferred from homology"/>
<dbReference type="GO" id="GO:0008233">
    <property type="term" value="F:peptidase activity"/>
    <property type="evidence" value="ECO:0007669"/>
    <property type="project" value="UniProtKB-KW"/>
</dbReference>
<dbReference type="GO" id="GO:0030163">
    <property type="term" value="P:protein catabolic process"/>
    <property type="evidence" value="ECO:0007669"/>
    <property type="project" value="InterPro"/>
</dbReference>
<evidence type="ECO:0000259" key="1">
    <source>
        <dbReference type="Pfam" id="PF02617"/>
    </source>
</evidence>
<dbReference type="AlphaFoldDB" id="A0A1W1CZ17"/>
<keyword evidence="2" id="KW-0645">Protease</keyword>
<dbReference type="SUPFAM" id="SSF54736">
    <property type="entry name" value="ClpS-like"/>
    <property type="match status" value="1"/>
</dbReference>
<keyword evidence="2" id="KW-0378">Hydrolase</keyword>
<dbReference type="Pfam" id="PF02617">
    <property type="entry name" value="ClpS"/>
    <property type="match status" value="1"/>
</dbReference>
<dbReference type="InterPro" id="IPR022935">
    <property type="entry name" value="ClpS"/>
</dbReference>
<dbReference type="PANTHER" id="PTHR33473:SF19">
    <property type="entry name" value="ATP-DEPENDENT CLP PROTEASE ADAPTER PROTEIN CLPS"/>
    <property type="match status" value="1"/>
</dbReference>
<dbReference type="GO" id="GO:0006508">
    <property type="term" value="P:proteolysis"/>
    <property type="evidence" value="ECO:0007669"/>
    <property type="project" value="UniProtKB-KW"/>
</dbReference>
<dbReference type="PANTHER" id="PTHR33473">
    <property type="entry name" value="ATP-DEPENDENT CLP PROTEASE ADAPTER PROTEIN CLPS1, CHLOROPLASTIC"/>
    <property type="match status" value="1"/>
</dbReference>
<dbReference type="FunFam" id="3.30.1390.10:FF:000002">
    <property type="entry name" value="ATP-dependent Clp protease adapter protein ClpS"/>
    <property type="match status" value="1"/>
</dbReference>
<name>A0A1W1CZ17_9ZZZZ</name>
<feature type="domain" description="Adaptor protein ClpS core" evidence="1">
    <location>
        <begin position="16"/>
        <end position="94"/>
    </location>
</feature>
<reference evidence="2" key="1">
    <citation type="submission" date="2016-10" db="EMBL/GenBank/DDBJ databases">
        <authorList>
            <person name="de Groot N.N."/>
        </authorList>
    </citation>
    <scope>NUCLEOTIDE SEQUENCE</scope>
</reference>
<gene>
    <name evidence="2" type="ORF">MNB_SV-13-880</name>
</gene>